<keyword evidence="2" id="KW-1185">Reference proteome</keyword>
<name>A0A914W4L2_9BILA</name>
<reference evidence="3" key="1">
    <citation type="submission" date="2022-11" db="UniProtKB">
        <authorList>
            <consortium name="WormBaseParasite"/>
        </authorList>
    </citation>
    <scope>IDENTIFICATION</scope>
</reference>
<organism evidence="2 3">
    <name type="scientific">Plectus sambesii</name>
    <dbReference type="NCBI Taxonomy" id="2011161"/>
    <lineage>
        <taxon>Eukaryota</taxon>
        <taxon>Metazoa</taxon>
        <taxon>Ecdysozoa</taxon>
        <taxon>Nematoda</taxon>
        <taxon>Chromadorea</taxon>
        <taxon>Plectida</taxon>
        <taxon>Plectina</taxon>
        <taxon>Plectoidea</taxon>
        <taxon>Plectidae</taxon>
        <taxon>Plectus</taxon>
    </lineage>
</organism>
<evidence type="ECO:0000256" key="1">
    <source>
        <dbReference type="SAM" id="MobiDB-lite"/>
    </source>
</evidence>
<dbReference type="Proteomes" id="UP000887566">
    <property type="component" value="Unplaced"/>
</dbReference>
<proteinExistence type="predicted"/>
<evidence type="ECO:0000313" key="3">
    <source>
        <dbReference type="WBParaSite" id="PSAMB.scaffold3033size19962.g20123.t1"/>
    </source>
</evidence>
<feature type="region of interest" description="Disordered" evidence="1">
    <location>
        <begin position="61"/>
        <end position="88"/>
    </location>
</feature>
<feature type="compositionally biased region" description="Basic and acidic residues" evidence="1">
    <location>
        <begin position="74"/>
        <end position="88"/>
    </location>
</feature>
<evidence type="ECO:0000313" key="2">
    <source>
        <dbReference type="Proteomes" id="UP000887566"/>
    </source>
</evidence>
<accession>A0A914W4L2</accession>
<protein>
    <submittedName>
        <fullName evidence="3">Uncharacterized protein</fullName>
    </submittedName>
</protein>
<sequence length="88" mass="10192">MCAGIMRLFYARWTLEVRLRPPARLPFARDHHNVRLLTLANWASPNVRPFCPALSQRAHHSLSLLRSPRRAPVGRRDDDDATARRPNK</sequence>
<dbReference type="WBParaSite" id="PSAMB.scaffold3033size19962.g20123.t1">
    <property type="protein sequence ID" value="PSAMB.scaffold3033size19962.g20123.t1"/>
    <property type="gene ID" value="PSAMB.scaffold3033size19962.g20123"/>
</dbReference>
<dbReference type="AlphaFoldDB" id="A0A914W4L2"/>